<dbReference type="HOGENOM" id="CLU_3320209_0_0_1"/>
<dbReference type="Proteomes" id="UP000030104">
    <property type="component" value="Unassembled WGS sequence"/>
</dbReference>
<evidence type="ECO:0000313" key="2">
    <source>
        <dbReference type="Proteomes" id="UP000030104"/>
    </source>
</evidence>
<accession>A0A0A2KYZ5</accession>
<reference evidence="1 2" key="1">
    <citation type="journal article" date="2015" name="Mol. Plant Microbe Interact.">
        <title>Genome, transcriptome, and functional analyses of Penicillium expansum provide new insights into secondary metabolism and pathogenicity.</title>
        <authorList>
            <person name="Ballester A.R."/>
            <person name="Marcet-Houben M."/>
            <person name="Levin E."/>
            <person name="Sela N."/>
            <person name="Selma-Lazaro C."/>
            <person name="Carmona L."/>
            <person name="Wisniewski M."/>
            <person name="Droby S."/>
            <person name="Gonzalez-Candelas L."/>
            <person name="Gabaldon T."/>
        </authorList>
    </citation>
    <scope>NUCLEOTIDE SEQUENCE [LARGE SCALE GENOMIC DNA]</scope>
    <source>
        <strain evidence="1 2">PHI-1</strain>
    </source>
</reference>
<dbReference type="AlphaFoldDB" id="A0A0A2KYZ5"/>
<comment type="caution">
    <text evidence="1">The sequence shown here is derived from an EMBL/GenBank/DDBJ whole genome shotgun (WGS) entry which is preliminary data.</text>
</comment>
<gene>
    <name evidence="1" type="ORF">PITC_062330</name>
</gene>
<dbReference type="EMBL" id="JQGA01000846">
    <property type="protein sequence ID" value="KGO73009.1"/>
    <property type="molecule type" value="Genomic_DNA"/>
</dbReference>
<proteinExistence type="predicted"/>
<keyword evidence="2" id="KW-1185">Reference proteome</keyword>
<name>A0A0A2KYZ5_PENIT</name>
<protein>
    <submittedName>
        <fullName evidence="1">Uncharacterized protein</fullName>
    </submittedName>
</protein>
<evidence type="ECO:0000313" key="1">
    <source>
        <dbReference type="EMBL" id="KGO73009.1"/>
    </source>
</evidence>
<organism evidence="1 2">
    <name type="scientific">Penicillium italicum</name>
    <name type="common">Blue mold</name>
    <dbReference type="NCBI Taxonomy" id="40296"/>
    <lineage>
        <taxon>Eukaryota</taxon>
        <taxon>Fungi</taxon>
        <taxon>Dikarya</taxon>
        <taxon>Ascomycota</taxon>
        <taxon>Pezizomycotina</taxon>
        <taxon>Eurotiomycetes</taxon>
        <taxon>Eurotiomycetidae</taxon>
        <taxon>Eurotiales</taxon>
        <taxon>Aspergillaceae</taxon>
        <taxon>Penicillium</taxon>
    </lineage>
</organism>
<sequence length="39" mass="4684">MYAVERNSKYLITSYIFYLHIPILYRYSSFSNEGQKSNS</sequence>